<keyword evidence="1" id="KW-0812">Transmembrane</keyword>
<keyword evidence="1" id="KW-1133">Transmembrane helix</keyword>
<accession>A0ABV0AMT9</accession>
<evidence type="ECO:0000256" key="1">
    <source>
        <dbReference type="SAM" id="Phobius"/>
    </source>
</evidence>
<evidence type="ECO:0000313" key="2">
    <source>
        <dbReference type="EMBL" id="MEN3536617.1"/>
    </source>
</evidence>
<keyword evidence="1" id="KW-0472">Membrane</keyword>
<dbReference type="EMBL" id="JBDJAW010000011">
    <property type="protein sequence ID" value="MEN3536617.1"/>
    <property type="molecule type" value="Genomic_DNA"/>
</dbReference>
<feature type="transmembrane region" description="Helical" evidence="1">
    <location>
        <begin position="127"/>
        <end position="146"/>
    </location>
</feature>
<gene>
    <name evidence="2" type="ORF">AAH991_15995</name>
</gene>
<evidence type="ECO:0000313" key="3">
    <source>
        <dbReference type="Proteomes" id="UP001447516"/>
    </source>
</evidence>
<feature type="transmembrane region" description="Helical" evidence="1">
    <location>
        <begin position="227"/>
        <end position="251"/>
    </location>
</feature>
<reference evidence="2 3" key="1">
    <citation type="submission" date="2024-05" db="EMBL/GenBank/DDBJ databases">
        <title>Microbispora sp.ZYX-F-249.</title>
        <authorList>
            <person name="Xie H."/>
        </authorList>
    </citation>
    <scope>NUCLEOTIDE SEQUENCE [LARGE SCALE GENOMIC DNA]</scope>
    <source>
        <strain evidence="2 3">ZYX-F-249</strain>
    </source>
</reference>
<feature type="transmembrane region" description="Helical" evidence="1">
    <location>
        <begin position="12"/>
        <end position="36"/>
    </location>
</feature>
<feature type="transmembrane region" description="Helical" evidence="1">
    <location>
        <begin position="193"/>
        <end position="215"/>
    </location>
</feature>
<sequence>MVRLRPELWVPRLYVGVAGVAAVAALVTWDVGPLWLAVLWCPLDEFRADVLIDGHTVAVAVPVLLAILALKAWMLRQVLTFPRQAGPHGGRRVVWLRRLLYLTVAHAVVLRLPAGLLPGFLEDSVELALWGPTQVLFALVLSGWWVRLCAVAAAPAASAALVEHWLLPLAIAAMSPRAPSPFPGEPALFPGTLSLKIGIMLLSLAAPAWQTLVLIGQHRDGRWSRATLAAGWLSLAFSPAVPLAGAVLEWAVPSSAWPLPLLVNECGDVMLAVWLARSAHELAAPWAAPRPARPLRLPRPIPAAAVILPLLVLVRPETAPRFTFTGRGEECYGWTRHAVLEEAGSERASRGAGRNALVFLCPEAAASGEPDLLRPESDVRADADRYVAEENARCRDPWPRLRARRQGTAAYFLFEGGGYGVYDPDDTTEEGAGAFDAAVDDGFVAAAGSSVAVMTYGENEPMCLTVKAFGSAPPLRLKGWDQVAEVGVVSRSGRLEVPSYDGGGEGAGARLPNLAVKGPGRYRLRAYARGPEGAEEHLVVVFPGRSVEKVVYR</sequence>
<protein>
    <submittedName>
        <fullName evidence="2">Uncharacterized protein</fullName>
    </submittedName>
</protein>
<organism evidence="2 3">
    <name type="scientific">Microbispora maris</name>
    <dbReference type="NCBI Taxonomy" id="3144104"/>
    <lineage>
        <taxon>Bacteria</taxon>
        <taxon>Bacillati</taxon>
        <taxon>Actinomycetota</taxon>
        <taxon>Actinomycetes</taxon>
        <taxon>Streptosporangiales</taxon>
        <taxon>Streptosporangiaceae</taxon>
        <taxon>Microbispora</taxon>
    </lineage>
</organism>
<keyword evidence="3" id="KW-1185">Reference proteome</keyword>
<dbReference type="Proteomes" id="UP001447516">
    <property type="component" value="Unassembled WGS sequence"/>
</dbReference>
<comment type="caution">
    <text evidence="2">The sequence shown here is derived from an EMBL/GenBank/DDBJ whole genome shotgun (WGS) entry which is preliminary data.</text>
</comment>
<name>A0ABV0AMT9_9ACTN</name>
<dbReference type="RefSeq" id="WP_346226602.1">
    <property type="nucleotide sequence ID" value="NZ_JBDJAW010000011.1"/>
</dbReference>
<feature type="transmembrane region" description="Helical" evidence="1">
    <location>
        <begin position="153"/>
        <end position="173"/>
    </location>
</feature>
<feature type="transmembrane region" description="Helical" evidence="1">
    <location>
        <begin position="56"/>
        <end position="74"/>
    </location>
</feature>
<proteinExistence type="predicted"/>
<feature type="transmembrane region" description="Helical" evidence="1">
    <location>
        <begin position="99"/>
        <end position="121"/>
    </location>
</feature>